<dbReference type="Gene3D" id="3.40.190.290">
    <property type="match status" value="1"/>
</dbReference>
<dbReference type="GO" id="GO:0003677">
    <property type="term" value="F:DNA binding"/>
    <property type="evidence" value="ECO:0007669"/>
    <property type="project" value="UniProtKB-KW"/>
</dbReference>
<evidence type="ECO:0000256" key="3">
    <source>
        <dbReference type="ARBA" id="ARBA00023125"/>
    </source>
</evidence>
<sequence>MTSRFALSFPRGVAVGKWTREFERRHPHVELVVAPSADPVAALTAGEADMAFARDAEPDDARHLIPLYAEDVVLVMHHEHLLTLEKKLHLADLEDEPRVEGEPSEALMRRIAEGEGIALWPASVAKALRRKDVVAVRLEDGEQSSIGLTWPREGQHPLVDEFIGIVRGRTAHSSRNPEVAAEQAATGKRAGKPASGTGAASKGGAGTSGAGKARPRTSGKPAPRAARGRKRR</sequence>
<protein>
    <submittedName>
        <fullName evidence="7">DNA-binding transcriptional LysR family regulator</fullName>
    </submittedName>
</protein>
<dbReference type="GO" id="GO:0032993">
    <property type="term" value="C:protein-DNA complex"/>
    <property type="evidence" value="ECO:0007669"/>
    <property type="project" value="TreeGrafter"/>
</dbReference>
<dbReference type="InterPro" id="IPR005119">
    <property type="entry name" value="LysR_subst-bd"/>
</dbReference>
<dbReference type="Pfam" id="PF03466">
    <property type="entry name" value="LysR_substrate"/>
    <property type="match status" value="1"/>
</dbReference>
<dbReference type="GO" id="GO:0003700">
    <property type="term" value="F:DNA-binding transcription factor activity"/>
    <property type="evidence" value="ECO:0007669"/>
    <property type="project" value="TreeGrafter"/>
</dbReference>
<comment type="caution">
    <text evidence="7">The sequence shown here is derived from an EMBL/GenBank/DDBJ whole genome shotgun (WGS) entry which is preliminary data.</text>
</comment>
<dbReference type="EMBL" id="JACHVP010000001">
    <property type="protein sequence ID" value="MBB2965868.1"/>
    <property type="molecule type" value="Genomic_DNA"/>
</dbReference>
<evidence type="ECO:0000313" key="7">
    <source>
        <dbReference type="EMBL" id="MBB2965868.1"/>
    </source>
</evidence>
<evidence type="ECO:0000256" key="2">
    <source>
        <dbReference type="ARBA" id="ARBA00023015"/>
    </source>
</evidence>
<name>A0A7W4UU85_LEIAQ</name>
<dbReference type="PANTHER" id="PTHR30346">
    <property type="entry name" value="TRANSCRIPTIONAL DUAL REGULATOR HCAR-RELATED"/>
    <property type="match status" value="1"/>
</dbReference>
<evidence type="ECO:0000313" key="8">
    <source>
        <dbReference type="Proteomes" id="UP000538196"/>
    </source>
</evidence>
<comment type="similarity">
    <text evidence="1">Belongs to the LysR transcriptional regulatory family.</text>
</comment>
<dbReference type="SUPFAM" id="SSF53850">
    <property type="entry name" value="Periplasmic binding protein-like II"/>
    <property type="match status" value="1"/>
</dbReference>
<evidence type="ECO:0000256" key="4">
    <source>
        <dbReference type="ARBA" id="ARBA00023163"/>
    </source>
</evidence>
<reference evidence="7 8" key="1">
    <citation type="submission" date="2020-08" db="EMBL/GenBank/DDBJ databases">
        <title>Sequencing the genomes of 1000 actinobacteria strains.</title>
        <authorList>
            <person name="Klenk H.-P."/>
        </authorList>
    </citation>
    <scope>NUCLEOTIDE SEQUENCE [LARGE SCALE GENOMIC DNA]</scope>
    <source>
        <strain evidence="7 8">DSM 20146</strain>
    </source>
</reference>
<dbReference type="Gene3D" id="3.40.190.10">
    <property type="entry name" value="Periplasmic binding protein-like II"/>
    <property type="match status" value="2"/>
</dbReference>
<evidence type="ECO:0000259" key="6">
    <source>
        <dbReference type="Pfam" id="PF03466"/>
    </source>
</evidence>
<keyword evidence="2" id="KW-0805">Transcription regulation</keyword>
<accession>A0A7W4UU85</accession>
<keyword evidence="8" id="KW-1185">Reference proteome</keyword>
<organism evidence="7 8">
    <name type="scientific">Leifsonia aquatica</name>
    <name type="common">Corynebacterium aquaticum</name>
    <dbReference type="NCBI Taxonomy" id="144185"/>
    <lineage>
        <taxon>Bacteria</taxon>
        <taxon>Bacillati</taxon>
        <taxon>Actinomycetota</taxon>
        <taxon>Actinomycetes</taxon>
        <taxon>Micrococcales</taxon>
        <taxon>Microbacteriaceae</taxon>
        <taxon>Leifsonia</taxon>
    </lineage>
</organism>
<keyword evidence="3 7" id="KW-0238">DNA-binding</keyword>
<evidence type="ECO:0000256" key="1">
    <source>
        <dbReference type="ARBA" id="ARBA00009437"/>
    </source>
</evidence>
<evidence type="ECO:0000256" key="5">
    <source>
        <dbReference type="SAM" id="MobiDB-lite"/>
    </source>
</evidence>
<dbReference type="RefSeq" id="WP_183428143.1">
    <property type="nucleotide sequence ID" value="NZ_JACHVP010000001.1"/>
</dbReference>
<keyword evidence="4" id="KW-0804">Transcription</keyword>
<feature type="domain" description="LysR substrate-binding" evidence="6">
    <location>
        <begin position="17"/>
        <end position="103"/>
    </location>
</feature>
<dbReference type="Proteomes" id="UP000538196">
    <property type="component" value="Unassembled WGS sequence"/>
</dbReference>
<gene>
    <name evidence="7" type="ORF">FHX33_000600</name>
</gene>
<dbReference type="AlphaFoldDB" id="A0A7W4UU85"/>
<proteinExistence type="inferred from homology"/>
<dbReference type="PANTHER" id="PTHR30346:SF0">
    <property type="entry name" value="HCA OPERON TRANSCRIPTIONAL ACTIVATOR HCAR"/>
    <property type="match status" value="1"/>
</dbReference>
<dbReference type="CDD" id="cd05466">
    <property type="entry name" value="PBP2_LTTR_substrate"/>
    <property type="match status" value="1"/>
</dbReference>
<feature type="region of interest" description="Disordered" evidence="5">
    <location>
        <begin position="169"/>
        <end position="232"/>
    </location>
</feature>